<comment type="caution">
    <text evidence="2">The sequence shown here is derived from an EMBL/GenBank/DDBJ whole genome shotgun (WGS) entry which is preliminary data.</text>
</comment>
<dbReference type="EMBL" id="VFIY01000019">
    <property type="protein sequence ID" value="TPD56837.1"/>
    <property type="molecule type" value="Genomic_DNA"/>
</dbReference>
<dbReference type="OrthoDB" id="7361823at2"/>
<dbReference type="GO" id="GO:0003677">
    <property type="term" value="F:DNA binding"/>
    <property type="evidence" value="ECO:0007669"/>
    <property type="project" value="InterPro"/>
</dbReference>
<proteinExistence type="predicted"/>
<protein>
    <submittedName>
        <fullName evidence="2">Helix-turn-helix transcriptional regulator</fullName>
    </submittedName>
</protein>
<sequence>MEQPQAVRNEQQLGALIRIARKNKGWRQVDLARQASMRQQLISDLENGASSSRLDTILKVLAALDLDLSITGRQAPSFDPQDY</sequence>
<dbReference type="InterPro" id="IPR001387">
    <property type="entry name" value="Cro/C1-type_HTH"/>
</dbReference>
<dbReference type="SMART" id="SM00530">
    <property type="entry name" value="HTH_XRE"/>
    <property type="match status" value="1"/>
</dbReference>
<evidence type="ECO:0000259" key="1">
    <source>
        <dbReference type="PROSITE" id="PS50943"/>
    </source>
</evidence>
<dbReference type="Proteomes" id="UP000319148">
    <property type="component" value="Unassembled WGS sequence"/>
</dbReference>
<dbReference type="InterPro" id="IPR010982">
    <property type="entry name" value="Lambda_DNA-bd_dom_sf"/>
</dbReference>
<name>A0A501P9Z5_9PROT</name>
<dbReference type="PROSITE" id="PS50943">
    <property type="entry name" value="HTH_CROC1"/>
    <property type="match status" value="1"/>
</dbReference>
<dbReference type="Pfam" id="PF01381">
    <property type="entry name" value="HTH_3"/>
    <property type="match status" value="1"/>
</dbReference>
<reference evidence="3" key="1">
    <citation type="submission" date="2019-06" db="EMBL/GenBank/DDBJ databases">
        <title>The complete genome of Emcibacter congregatus ZYLT.</title>
        <authorList>
            <person name="Zhao Z."/>
        </authorList>
    </citation>
    <scope>NUCLEOTIDE SEQUENCE [LARGE SCALE GENOMIC DNA]</scope>
    <source>
        <strain evidence="3">MCCC 1A06723</strain>
    </source>
</reference>
<evidence type="ECO:0000313" key="2">
    <source>
        <dbReference type="EMBL" id="TPD56837.1"/>
    </source>
</evidence>
<gene>
    <name evidence="2" type="ORF">FIV46_17860</name>
</gene>
<organism evidence="2 3">
    <name type="scientific">Emcibacter nanhaiensis</name>
    <dbReference type="NCBI Taxonomy" id="1505037"/>
    <lineage>
        <taxon>Bacteria</taxon>
        <taxon>Pseudomonadati</taxon>
        <taxon>Pseudomonadota</taxon>
        <taxon>Alphaproteobacteria</taxon>
        <taxon>Emcibacterales</taxon>
        <taxon>Emcibacteraceae</taxon>
        <taxon>Emcibacter</taxon>
    </lineage>
</organism>
<dbReference type="AlphaFoldDB" id="A0A501P9Z5"/>
<keyword evidence="3" id="KW-1185">Reference proteome</keyword>
<accession>A0A501P9Z5</accession>
<feature type="domain" description="HTH cro/C1-type" evidence="1">
    <location>
        <begin position="17"/>
        <end position="71"/>
    </location>
</feature>
<dbReference type="SUPFAM" id="SSF47413">
    <property type="entry name" value="lambda repressor-like DNA-binding domains"/>
    <property type="match status" value="1"/>
</dbReference>
<dbReference type="CDD" id="cd00093">
    <property type="entry name" value="HTH_XRE"/>
    <property type="match status" value="1"/>
</dbReference>
<evidence type="ECO:0000313" key="3">
    <source>
        <dbReference type="Proteomes" id="UP000319148"/>
    </source>
</evidence>
<dbReference type="RefSeq" id="WP_139942308.1">
    <property type="nucleotide sequence ID" value="NZ_JBHSYP010000003.1"/>
</dbReference>
<dbReference type="Gene3D" id="1.10.260.40">
    <property type="entry name" value="lambda repressor-like DNA-binding domains"/>
    <property type="match status" value="1"/>
</dbReference>